<name>A0A511UWQ8_9GAMM</name>
<evidence type="ECO:0000256" key="11">
    <source>
        <dbReference type="ARBA" id="ARBA00033067"/>
    </source>
</evidence>
<evidence type="ECO:0000256" key="4">
    <source>
        <dbReference type="ARBA" id="ARBA00007637"/>
    </source>
</evidence>
<protein>
    <recommendedName>
        <fullName evidence="6">UDP-glucose 4-epimerase</fullName>
        <ecNumber evidence="5">5.1.3.2</ecNumber>
    </recommendedName>
    <alternativeName>
        <fullName evidence="11">Galactowaldenase</fullName>
    </alternativeName>
    <alternativeName>
        <fullName evidence="10">UDP-galactose 4-epimerase</fullName>
    </alternativeName>
</protein>
<comment type="catalytic activity">
    <reaction evidence="1">
        <text>UDP-alpha-D-glucose = UDP-alpha-D-galactose</text>
        <dbReference type="Rhea" id="RHEA:22168"/>
        <dbReference type="ChEBI" id="CHEBI:58885"/>
        <dbReference type="ChEBI" id="CHEBI:66914"/>
        <dbReference type="EC" id="5.1.3.2"/>
    </reaction>
</comment>
<dbReference type="Pfam" id="PF01370">
    <property type="entry name" value="Epimerase"/>
    <property type="match status" value="1"/>
</dbReference>
<evidence type="ECO:0000313" key="13">
    <source>
        <dbReference type="EMBL" id="GEN29582.1"/>
    </source>
</evidence>
<dbReference type="AlphaFoldDB" id="A0A511UWQ8"/>
<gene>
    <name evidence="13" type="ORF">HVA01_32280</name>
</gene>
<dbReference type="PANTHER" id="PTHR43725:SF47">
    <property type="entry name" value="UDP-GLUCOSE 4-EPIMERASE"/>
    <property type="match status" value="1"/>
</dbReference>
<dbReference type="GO" id="GO:0006012">
    <property type="term" value="P:galactose metabolic process"/>
    <property type="evidence" value="ECO:0007669"/>
    <property type="project" value="UniProtKB-KW"/>
</dbReference>
<comment type="similarity">
    <text evidence="4">Belongs to the NAD(P)-dependent epimerase/dehydratase family.</text>
</comment>
<evidence type="ECO:0000256" key="5">
    <source>
        <dbReference type="ARBA" id="ARBA00013189"/>
    </source>
</evidence>
<evidence type="ECO:0000256" key="1">
    <source>
        <dbReference type="ARBA" id="ARBA00000083"/>
    </source>
</evidence>
<dbReference type="EMBL" id="BJXV01000025">
    <property type="protein sequence ID" value="GEN29582.1"/>
    <property type="molecule type" value="Genomic_DNA"/>
</dbReference>
<evidence type="ECO:0000259" key="12">
    <source>
        <dbReference type="Pfam" id="PF01370"/>
    </source>
</evidence>
<evidence type="ECO:0000313" key="14">
    <source>
        <dbReference type="Proteomes" id="UP000321303"/>
    </source>
</evidence>
<accession>A0A511UWQ8</accession>
<evidence type="ECO:0000256" key="2">
    <source>
        <dbReference type="ARBA" id="ARBA00001911"/>
    </source>
</evidence>
<evidence type="ECO:0000256" key="9">
    <source>
        <dbReference type="ARBA" id="ARBA00023235"/>
    </source>
</evidence>
<dbReference type="PANTHER" id="PTHR43725">
    <property type="entry name" value="UDP-GLUCOSE 4-EPIMERASE"/>
    <property type="match status" value="1"/>
</dbReference>
<comment type="pathway">
    <text evidence="3">Carbohydrate metabolism; galactose metabolism.</text>
</comment>
<dbReference type="Gene3D" id="3.40.50.720">
    <property type="entry name" value="NAD(P)-binding Rossmann-like Domain"/>
    <property type="match status" value="1"/>
</dbReference>
<evidence type="ECO:0000256" key="6">
    <source>
        <dbReference type="ARBA" id="ARBA00018569"/>
    </source>
</evidence>
<keyword evidence="8" id="KW-0299">Galactose metabolism</keyword>
<keyword evidence="7" id="KW-0520">NAD</keyword>
<dbReference type="InterPro" id="IPR001509">
    <property type="entry name" value="Epimerase_deHydtase"/>
</dbReference>
<keyword evidence="14" id="KW-1185">Reference proteome</keyword>
<evidence type="ECO:0000256" key="8">
    <source>
        <dbReference type="ARBA" id="ARBA00023144"/>
    </source>
</evidence>
<feature type="domain" description="NAD-dependent epimerase/dehydratase" evidence="12">
    <location>
        <begin position="14"/>
        <end position="221"/>
    </location>
</feature>
<keyword evidence="8" id="KW-0119">Carbohydrate metabolism</keyword>
<organism evidence="13 14">
    <name type="scientific">Halovibrio variabilis</name>
    <dbReference type="NCBI Taxonomy" id="31910"/>
    <lineage>
        <taxon>Bacteria</taxon>
        <taxon>Pseudomonadati</taxon>
        <taxon>Pseudomonadota</taxon>
        <taxon>Gammaproteobacteria</taxon>
        <taxon>Oceanospirillales</taxon>
        <taxon>Halomonadaceae</taxon>
        <taxon>Halovibrio</taxon>
    </lineage>
</organism>
<dbReference type="EC" id="5.1.3.2" evidence="5"/>
<dbReference type="GO" id="GO:0003978">
    <property type="term" value="F:UDP-glucose 4-epimerase activity"/>
    <property type="evidence" value="ECO:0007669"/>
    <property type="project" value="UniProtKB-EC"/>
</dbReference>
<proteinExistence type="inferred from homology"/>
<dbReference type="InterPro" id="IPR036291">
    <property type="entry name" value="NAD(P)-bd_dom_sf"/>
</dbReference>
<comment type="cofactor">
    <cofactor evidence="2">
        <name>NAD(+)</name>
        <dbReference type="ChEBI" id="CHEBI:57540"/>
    </cofactor>
</comment>
<evidence type="ECO:0000256" key="7">
    <source>
        <dbReference type="ARBA" id="ARBA00023027"/>
    </source>
</evidence>
<evidence type="ECO:0000256" key="10">
    <source>
        <dbReference type="ARBA" id="ARBA00031367"/>
    </source>
</evidence>
<dbReference type="Proteomes" id="UP000321303">
    <property type="component" value="Unassembled WGS sequence"/>
</dbReference>
<dbReference type="GO" id="GO:0005829">
    <property type="term" value="C:cytosol"/>
    <property type="evidence" value="ECO:0007669"/>
    <property type="project" value="TreeGrafter"/>
</dbReference>
<dbReference type="RefSeq" id="WP_218031567.1">
    <property type="nucleotide sequence ID" value="NZ_BJXV01000025.1"/>
</dbReference>
<sequence length="375" mass="43554">MFTSNVGDNHQMKILILAGTGSMGTHLTSLLSKQGHDVFVTSRSKHEDSNRIKYLQGNARDIEFLNEILESPWSAIVDFLNYRTEEFKSRMNLLLESTDQYVFISSARVYSQSDSPIIEETPRLLDVSTDEAYLKTDEYGLAKARQENLLQDSGSQNWTVIRPSITFSEDRLQLGVLEKEAWLYRALQGRSIVFSDDIVNKVTTMTYGWDVAQGIASIVANDKALGEIFHITSQESFRWHEILSIYINTLENHLGKRPRVVMAGKSPNLRFSKYQLIYSRYFDRRFDNQKINNFLPVDDFQNIKGSLQKCLEEFLKEPIFRPINWKLEAVNDRVAGEYTPLKKIPSLKAKIDYLEERFNISFFLKWPKKIYRLSR</sequence>
<comment type="caution">
    <text evidence="13">The sequence shown here is derived from an EMBL/GenBank/DDBJ whole genome shotgun (WGS) entry which is preliminary data.</text>
</comment>
<dbReference type="SUPFAM" id="SSF51735">
    <property type="entry name" value="NAD(P)-binding Rossmann-fold domains"/>
    <property type="match status" value="1"/>
</dbReference>
<keyword evidence="9" id="KW-0413">Isomerase</keyword>
<evidence type="ECO:0000256" key="3">
    <source>
        <dbReference type="ARBA" id="ARBA00004947"/>
    </source>
</evidence>
<reference evidence="13 14" key="1">
    <citation type="submission" date="2019-07" db="EMBL/GenBank/DDBJ databases">
        <title>Whole genome shotgun sequence of Halomonas variabilis NBRC 102410.</title>
        <authorList>
            <person name="Hosoyama A."/>
            <person name="Uohara A."/>
            <person name="Ohji S."/>
            <person name="Ichikawa N."/>
        </authorList>
    </citation>
    <scope>NUCLEOTIDE SEQUENCE [LARGE SCALE GENOMIC DNA]</scope>
    <source>
        <strain evidence="13 14">NBRC 102410</strain>
    </source>
</reference>